<keyword evidence="1" id="KW-0472">Membrane</keyword>
<keyword evidence="1" id="KW-1133">Transmembrane helix</keyword>
<protein>
    <submittedName>
        <fullName evidence="2">Uncharacterized protein</fullName>
    </submittedName>
</protein>
<dbReference type="AlphaFoldDB" id="A0A1Y5YD83"/>
<evidence type="ECO:0000313" key="2">
    <source>
        <dbReference type="EMBL" id="SMD27609.1"/>
    </source>
</evidence>
<sequence>MTSHSEPPVRVLDIRHDGPDVSFLDKLDRVTAQRRGLVDRVVVIDNTESLLDNHIRFQRLVSLRQVRAVICVAVGPIDDDEVALRQSAALQAAGVTLWVGDEWGSRWAGGTDRPRPITDGPPALPDLIMALSDKGVFDEVFEAVRLVPYQTACPGLDVIRPAADADELRFLRAKALDEFVRHSLTGPVLPPTPVQRHDPDQPHSVIAAGSPLEESRQALRRAIDAMASAAAAAPGFQALLTGRPRVDTAATVAAFDNHLAQINELLTLLDNESAGQVSAQRLARAGIPPAEPPDNPALATELRELVATGLRDGRSLRDLAADLRRISNQSGIEGSGQARAELTAVAGRLPSRTYGPAGPAIWPLPMAAMTVLTGLTTAATTWLTSSNLVGGGTGLAWAALTALFVWRLPGWVPSGQRRLDWAAIACGPVIAAAGVLAGTLLPSVDVPVAGDVIVVAATVALAFGVTVAAWRHTIGRWTRTLRVVQTRELAARVWSIVDKRIRDRGRSLRRGQRLSDATLLLASGVNTLDRVFGDWAARDRVPEQTSHGTAMAELLTVLRGDLASLAMRALEDYLLVIGTDLPLTTTAPDALRATVERDLTEYQDFLDRHGVHNRPPMVDESSAREALSRALWRSDAGRRLLRSDGREELVQLCQTGDVRMLNVAWNDVHVLRFAPAAVQHIVLDGPASADVIATGLDMIGLLRLVPLGAGRVVHEQPTYTDPDRPMDGTRD</sequence>
<feature type="transmembrane region" description="Helical" evidence="1">
    <location>
        <begin position="360"/>
        <end position="382"/>
    </location>
</feature>
<feature type="transmembrane region" description="Helical" evidence="1">
    <location>
        <begin position="388"/>
        <end position="409"/>
    </location>
</feature>
<accession>A0A1Y5YD83</accession>
<name>A0A1Y5YD83_KIBAR</name>
<evidence type="ECO:0000256" key="1">
    <source>
        <dbReference type="SAM" id="Phobius"/>
    </source>
</evidence>
<feature type="transmembrane region" description="Helical" evidence="1">
    <location>
        <begin position="452"/>
        <end position="470"/>
    </location>
</feature>
<dbReference type="OrthoDB" id="3648554at2"/>
<proteinExistence type="predicted"/>
<keyword evidence="3" id="KW-1185">Reference proteome</keyword>
<evidence type="ECO:0000313" key="3">
    <source>
        <dbReference type="Proteomes" id="UP000192674"/>
    </source>
</evidence>
<organism evidence="2 3">
    <name type="scientific">Kibdelosporangium aridum</name>
    <dbReference type="NCBI Taxonomy" id="2030"/>
    <lineage>
        <taxon>Bacteria</taxon>
        <taxon>Bacillati</taxon>
        <taxon>Actinomycetota</taxon>
        <taxon>Actinomycetes</taxon>
        <taxon>Pseudonocardiales</taxon>
        <taxon>Pseudonocardiaceae</taxon>
        <taxon>Kibdelosporangium</taxon>
    </lineage>
</organism>
<dbReference type="Proteomes" id="UP000192674">
    <property type="component" value="Unassembled WGS sequence"/>
</dbReference>
<reference evidence="2 3" key="1">
    <citation type="submission" date="2017-04" db="EMBL/GenBank/DDBJ databases">
        <authorList>
            <person name="Afonso C.L."/>
            <person name="Miller P.J."/>
            <person name="Scott M.A."/>
            <person name="Spackman E."/>
            <person name="Goraichik I."/>
            <person name="Dimitrov K.M."/>
            <person name="Suarez D.L."/>
            <person name="Swayne D.E."/>
        </authorList>
    </citation>
    <scope>NUCLEOTIDE SEQUENCE [LARGE SCALE GENOMIC DNA]</scope>
    <source>
        <strain evidence="2 3">DSM 43828</strain>
    </source>
</reference>
<feature type="transmembrane region" description="Helical" evidence="1">
    <location>
        <begin position="421"/>
        <end position="440"/>
    </location>
</feature>
<dbReference type="RefSeq" id="WP_084435094.1">
    <property type="nucleotide sequence ID" value="NZ_FWXV01000031.1"/>
</dbReference>
<keyword evidence="1" id="KW-0812">Transmembrane</keyword>
<gene>
    <name evidence="2" type="ORF">SAMN05661093_11219</name>
</gene>
<dbReference type="EMBL" id="FWXV01000031">
    <property type="protein sequence ID" value="SMD27609.1"/>
    <property type="molecule type" value="Genomic_DNA"/>
</dbReference>